<sequence length="278" mass="32666">MSLFLEDKIQQAIDFLRIHELPEGYDVKFSGGKDSIVVYDIVKRSGVKHTVHYNFTTIDPPEVTRFILQHYPEVRWIRPKKTFYQYLLRVGLPTKTRRWCCGKLKHRVHPKGCSKHIVVGIRAEESPKRAQRGMLSYNPDGRTMQYCPIYHFSEDEVWEYMELNNLPYPSLYDEGFSRLGCVVCPFICRSGGVLERHKKRWPRIYRKFEETVAQLYEIKKEWYQAQGVYSAERLLEMWYKSESIFKEEDSDSQCCLFPAGSLPLTGGSANTTFIRSSF</sequence>
<dbReference type="SUPFAM" id="SSF52402">
    <property type="entry name" value="Adenine nucleotide alpha hydrolases-like"/>
    <property type="match status" value="1"/>
</dbReference>
<dbReference type="InterPro" id="IPR014729">
    <property type="entry name" value="Rossmann-like_a/b/a_fold"/>
</dbReference>
<protein>
    <submittedName>
        <fullName evidence="2">Phosphoadenosine phosphosulfate reductase</fullName>
    </submittedName>
</protein>
<organism evidence="2">
    <name type="scientific">hot springs metagenome</name>
    <dbReference type="NCBI Taxonomy" id="433727"/>
    <lineage>
        <taxon>unclassified sequences</taxon>
        <taxon>metagenomes</taxon>
        <taxon>ecological metagenomes</taxon>
    </lineage>
</organism>
<name>A0A5J4L030_9ZZZZ</name>
<dbReference type="Gene3D" id="3.40.50.620">
    <property type="entry name" value="HUPs"/>
    <property type="match status" value="1"/>
</dbReference>
<dbReference type="GO" id="GO:0003824">
    <property type="term" value="F:catalytic activity"/>
    <property type="evidence" value="ECO:0007669"/>
    <property type="project" value="InterPro"/>
</dbReference>
<dbReference type="Pfam" id="PF01507">
    <property type="entry name" value="PAPS_reduct"/>
    <property type="match status" value="1"/>
</dbReference>
<dbReference type="EMBL" id="BLAB01000002">
    <property type="protein sequence ID" value="GER94929.1"/>
    <property type="molecule type" value="Genomic_DNA"/>
</dbReference>
<gene>
    <name evidence="2" type="ORF">A45J_2650</name>
    <name evidence="3" type="ORF">A45J_2695</name>
</gene>
<dbReference type="AlphaFoldDB" id="A0A5J4L030"/>
<comment type="caution">
    <text evidence="2">The sequence shown here is derived from an EMBL/GenBank/DDBJ whole genome shotgun (WGS) entry which is preliminary data.</text>
</comment>
<evidence type="ECO:0000259" key="1">
    <source>
        <dbReference type="Pfam" id="PF01507"/>
    </source>
</evidence>
<dbReference type="InterPro" id="IPR002500">
    <property type="entry name" value="PAPS_reduct_dom"/>
</dbReference>
<proteinExistence type="predicted"/>
<reference evidence="2" key="1">
    <citation type="submission" date="2019-10" db="EMBL/GenBank/DDBJ databases">
        <title>Metagenomic sequencing of thiosulfate-disproportionating enrichment culture.</title>
        <authorList>
            <person name="Umezawa K."/>
            <person name="Kojima H."/>
            <person name="Fukui M."/>
        </authorList>
    </citation>
    <scope>NUCLEOTIDE SEQUENCE</scope>
    <source>
        <strain evidence="2">45J</strain>
    </source>
</reference>
<dbReference type="PANTHER" id="PTHR43196:SF2">
    <property type="entry name" value="PHOSPHOADENOSINE PHOSPHOSULFATE REDUCTASE"/>
    <property type="match status" value="1"/>
</dbReference>
<dbReference type="EMBL" id="BLAB01000001">
    <property type="protein sequence ID" value="GER94884.1"/>
    <property type="molecule type" value="Genomic_DNA"/>
</dbReference>
<dbReference type="PANTHER" id="PTHR43196">
    <property type="entry name" value="SULFATE ADENYLYLTRANSFERASE SUBUNIT 2"/>
    <property type="match status" value="1"/>
</dbReference>
<dbReference type="InterPro" id="IPR050128">
    <property type="entry name" value="Sulfate_adenylyltrnsfr_sub2"/>
</dbReference>
<feature type="domain" description="Phosphoadenosine phosphosulphate reductase" evidence="1">
    <location>
        <begin position="27"/>
        <end position="185"/>
    </location>
</feature>
<evidence type="ECO:0000313" key="2">
    <source>
        <dbReference type="EMBL" id="GER94884.1"/>
    </source>
</evidence>
<evidence type="ECO:0000313" key="3">
    <source>
        <dbReference type="EMBL" id="GER94929.1"/>
    </source>
</evidence>
<accession>A0A5J4L030</accession>